<feature type="transmembrane region" description="Helical" evidence="2">
    <location>
        <begin position="75"/>
        <end position="98"/>
    </location>
</feature>
<feature type="transmembrane region" description="Helical" evidence="2">
    <location>
        <begin position="322"/>
        <end position="340"/>
    </location>
</feature>
<evidence type="ECO:0000313" key="3">
    <source>
        <dbReference type="Ensembl" id="ENSCMIP00000043268.1"/>
    </source>
</evidence>
<dbReference type="OMA" id="HSVNLMC"/>
<evidence type="ECO:0000256" key="2">
    <source>
        <dbReference type="SAM" id="Phobius"/>
    </source>
</evidence>
<dbReference type="AlphaFoldDB" id="A0A4W3JYG3"/>
<dbReference type="OrthoDB" id="197432at2759"/>
<reference evidence="3" key="4">
    <citation type="submission" date="2025-08" db="UniProtKB">
        <authorList>
            <consortium name="Ensembl"/>
        </authorList>
    </citation>
    <scope>IDENTIFICATION</scope>
</reference>
<keyword evidence="2" id="KW-1133">Transmembrane helix</keyword>
<evidence type="ECO:0000313" key="4">
    <source>
        <dbReference type="Proteomes" id="UP000314986"/>
    </source>
</evidence>
<dbReference type="PANTHER" id="PTHR16214">
    <property type="entry name" value="TRANSMEMBRANE PROTEIN 260"/>
    <property type="match status" value="1"/>
</dbReference>
<gene>
    <name evidence="3" type="primary">tmem260</name>
</gene>
<dbReference type="KEGG" id="cmk:103175444"/>
<proteinExistence type="predicted"/>
<protein>
    <submittedName>
        <fullName evidence="3">Transmembrane protein 260</fullName>
    </submittedName>
</protein>
<reference evidence="4" key="3">
    <citation type="journal article" date="2014" name="Nature">
        <title>Elephant shark genome provides unique insights into gnathostome evolution.</title>
        <authorList>
            <consortium name="International Elephant Shark Genome Sequencing Consortium"/>
            <person name="Venkatesh B."/>
            <person name="Lee A.P."/>
            <person name="Ravi V."/>
            <person name="Maurya A.K."/>
            <person name="Lian M.M."/>
            <person name="Swann J.B."/>
            <person name="Ohta Y."/>
            <person name="Flajnik M.F."/>
            <person name="Sutoh Y."/>
            <person name="Kasahara M."/>
            <person name="Hoon S."/>
            <person name="Gangu V."/>
            <person name="Roy S.W."/>
            <person name="Irimia M."/>
            <person name="Korzh V."/>
            <person name="Kondrychyn I."/>
            <person name="Lim Z.W."/>
            <person name="Tay B.H."/>
            <person name="Tohari S."/>
            <person name="Kong K.W."/>
            <person name="Ho S."/>
            <person name="Lorente-Galdos B."/>
            <person name="Quilez J."/>
            <person name="Marques-Bonet T."/>
            <person name="Raney B.J."/>
            <person name="Ingham P.W."/>
            <person name="Tay A."/>
            <person name="Hillier L.W."/>
            <person name="Minx P."/>
            <person name="Boehm T."/>
            <person name="Wilson R.K."/>
            <person name="Brenner S."/>
            <person name="Warren W.C."/>
        </authorList>
    </citation>
    <scope>NUCLEOTIDE SEQUENCE [LARGE SCALE GENOMIC DNA]</scope>
</reference>
<feature type="transmembrane region" description="Helical" evidence="2">
    <location>
        <begin position="110"/>
        <end position="135"/>
    </location>
</feature>
<dbReference type="InterPro" id="IPR052724">
    <property type="entry name" value="GT117_domain-containing"/>
</dbReference>
<feature type="transmembrane region" description="Helical" evidence="2">
    <location>
        <begin position="218"/>
        <end position="238"/>
    </location>
</feature>
<dbReference type="GeneID" id="103175444"/>
<dbReference type="RefSeq" id="XP_007886686.1">
    <property type="nucleotide sequence ID" value="XM_007888495.2"/>
</dbReference>
<feature type="transmembrane region" description="Helical" evidence="2">
    <location>
        <begin position="147"/>
        <end position="168"/>
    </location>
</feature>
<accession>A0A4W3JYG3</accession>
<keyword evidence="2" id="KW-0472">Membrane</keyword>
<sequence>MKTRAARGPEPGPGPGVDTEPCQSRAGWAANWLLFSLVSAVYLRTLHPSVPGGDSGELITAACELGVAHPPGYPLFTLLAKLAITFVPLGSVAFRVNLLNAMLGAATASLLFHTVLRLSGSCAGGILAGGLFAFSQLAWRWSTAAEVFSLNNFFVGVLMVLVVSFSTAPTAQERSKISRLGAFCCGLSLCNQHTIILYLMCIIPWVLFRLQQKKELSLVALVWLGLCFSAGLLPYLYLPISSYLNQARWTWGDQTTLRGFITHLLREEYGTFNLAKSESGSGMLQMCSYQMTQMKRELTAAGPALALAAVLRHGFRRSPQGSVLWLFTVMLCLYSLFFSWRANLDITKPLFLGVVERFWLQSNLVVCALSGCGLASVCSTLQRLIGVKEIGERAEWLTAIVLIALQLHFNFRNCNQSSNYVVDKFARNILESMDSNAIILMRGDLPGNSLRYLHYCEGQRPNISLVDQEMMTYEWYLPKLAKHLPGVHFPGNRWQPMEETFSDGTITFNLHRFLNENKHKEIFVCIGLHEGDPTWKWSYSLWPWGCCEKLVPSKTIFRPEDWIRVTSNMYNWTEKYGSFDPLLWEAVANEEMWQARMKTPFFIFELAERPNQAESATAQLYTYAYQLYQEMVKTEEHPVNWHKNYAIACERMLRIHAQADVAVDPDFLLSETIKHFSLYVEKTEDDPQKDAITQMVSHLKSELQRMRKLSKG</sequence>
<reference evidence="3" key="5">
    <citation type="submission" date="2025-09" db="UniProtKB">
        <authorList>
            <consortium name="Ensembl"/>
        </authorList>
    </citation>
    <scope>IDENTIFICATION</scope>
</reference>
<dbReference type="GeneTree" id="ENSGT00390000013544"/>
<keyword evidence="4" id="KW-1185">Reference proteome</keyword>
<dbReference type="PANTHER" id="PTHR16214:SF3">
    <property type="entry name" value="TRANSMEMBRANE PROTEIN 260"/>
    <property type="match status" value="1"/>
</dbReference>
<keyword evidence="2" id="KW-0812">Transmembrane</keyword>
<reference evidence="4" key="1">
    <citation type="journal article" date="2006" name="Science">
        <title>Ancient noncoding elements conserved in the human genome.</title>
        <authorList>
            <person name="Venkatesh B."/>
            <person name="Kirkness E.F."/>
            <person name="Loh Y.H."/>
            <person name="Halpern A.L."/>
            <person name="Lee A.P."/>
            <person name="Johnson J."/>
            <person name="Dandona N."/>
            <person name="Viswanathan L.D."/>
            <person name="Tay A."/>
            <person name="Venter J.C."/>
            <person name="Strausberg R.L."/>
            <person name="Brenner S."/>
        </authorList>
    </citation>
    <scope>NUCLEOTIDE SEQUENCE [LARGE SCALE GENOMIC DNA]</scope>
</reference>
<dbReference type="CTD" id="54916"/>
<dbReference type="InterPro" id="IPR021280">
    <property type="entry name" value="TMEM260-like"/>
</dbReference>
<name>A0A4W3JYG3_CALMI</name>
<reference evidence="4" key="2">
    <citation type="journal article" date="2007" name="PLoS Biol.">
        <title>Survey sequencing and comparative analysis of the elephant shark (Callorhinchus milii) genome.</title>
        <authorList>
            <person name="Venkatesh B."/>
            <person name="Kirkness E.F."/>
            <person name="Loh Y.H."/>
            <person name="Halpern A.L."/>
            <person name="Lee A.P."/>
            <person name="Johnson J."/>
            <person name="Dandona N."/>
            <person name="Viswanathan L.D."/>
            <person name="Tay A."/>
            <person name="Venter J.C."/>
            <person name="Strausberg R.L."/>
            <person name="Brenner S."/>
        </authorList>
    </citation>
    <scope>NUCLEOTIDE SEQUENCE [LARGE SCALE GENOMIC DNA]</scope>
</reference>
<dbReference type="Ensembl" id="ENSCMIT00000043890.1">
    <property type="protein sequence ID" value="ENSCMIP00000043268.1"/>
    <property type="gene ID" value="ENSCMIG00000017959.1"/>
</dbReference>
<dbReference type="Proteomes" id="UP000314986">
    <property type="component" value="Unassembled WGS sequence"/>
</dbReference>
<dbReference type="Pfam" id="PF11028">
    <property type="entry name" value="TMEM260-like"/>
    <property type="match status" value="1"/>
</dbReference>
<feature type="transmembrane region" description="Helical" evidence="2">
    <location>
        <begin position="180"/>
        <end position="206"/>
    </location>
</feature>
<evidence type="ECO:0000256" key="1">
    <source>
        <dbReference type="SAM" id="MobiDB-lite"/>
    </source>
</evidence>
<dbReference type="InParanoid" id="A0A4W3JYG3"/>
<organism evidence="3 4">
    <name type="scientific">Callorhinchus milii</name>
    <name type="common">Ghost shark</name>
    <dbReference type="NCBI Taxonomy" id="7868"/>
    <lineage>
        <taxon>Eukaryota</taxon>
        <taxon>Metazoa</taxon>
        <taxon>Chordata</taxon>
        <taxon>Craniata</taxon>
        <taxon>Vertebrata</taxon>
        <taxon>Chondrichthyes</taxon>
        <taxon>Holocephali</taxon>
        <taxon>Chimaeriformes</taxon>
        <taxon>Callorhinchidae</taxon>
        <taxon>Callorhinchus</taxon>
    </lineage>
</organism>
<feature type="region of interest" description="Disordered" evidence="1">
    <location>
        <begin position="1"/>
        <end position="20"/>
    </location>
</feature>